<dbReference type="Proteomes" id="UP001329430">
    <property type="component" value="Chromosome 7"/>
</dbReference>
<dbReference type="InterPro" id="IPR002401">
    <property type="entry name" value="Cyt_P450_E_grp-I"/>
</dbReference>
<evidence type="ECO:0000256" key="6">
    <source>
        <dbReference type="ARBA" id="ARBA00022723"/>
    </source>
</evidence>
<evidence type="ECO:0000256" key="10">
    <source>
        <dbReference type="ARBA" id="ARBA00023004"/>
    </source>
</evidence>
<evidence type="ECO:0000256" key="2">
    <source>
        <dbReference type="ARBA" id="ARBA00004174"/>
    </source>
</evidence>
<keyword evidence="7" id="KW-0256">Endoplasmic reticulum</keyword>
<evidence type="ECO:0000256" key="3">
    <source>
        <dbReference type="ARBA" id="ARBA00004406"/>
    </source>
</evidence>
<comment type="caution">
    <text evidence="15">The sequence shown here is derived from an EMBL/GenBank/DDBJ whole genome shotgun (WGS) entry which is preliminary data.</text>
</comment>
<evidence type="ECO:0000256" key="4">
    <source>
        <dbReference type="ARBA" id="ARBA00010617"/>
    </source>
</evidence>
<name>A0AAN7VBX2_9COLE</name>
<dbReference type="AlphaFoldDB" id="A0AAN7VBX2"/>
<dbReference type="PROSITE" id="PS00086">
    <property type="entry name" value="CYTOCHROME_P450"/>
    <property type="match status" value="1"/>
</dbReference>
<evidence type="ECO:0008006" key="17">
    <source>
        <dbReference type="Google" id="ProtNLM"/>
    </source>
</evidence>
<keyword evidence="16" id="KW-1185">Reference proteome</keyword>
<dbReference type="GO" id="GO:0005789">
    <property type="term" value="C:endoplasmic reticulum membrane"/>
    <property type="evidence" value="ECO:0007669"/>
    <property type="project" value="UniProtKB-SubCell"/>
</dbReference>
<evidence type="ECO:0000313" key="16">
    <source>
        <dbReference type="Proteomes" id="UP001329430"/>
    </source>
</evidence>
<keyword evidence="8" id="KW-0492">Microsome</keyword>
<dbReference type="InterPro" id="IPR017972">
    <property type="entry name" value="Cyt_P450_CS"/>
</dbReference>
<evidence type="ECO:0000256" key="8">
    <source>
        <dbReference type="ARBA" id="ARBA00022848"/>
    </source>
</evidence>
<dbReference type="FunFam" id="1.10.630.10:FF:000042">
    <property type="entry name" value="Cytochrome P450"/>
    <property type="match status" value="1"/>
</dbReference>
<comment type="subcellular location">
    <subcellularLocation>
        <location evidence="3">Endoplasmic reticulum membrane</location>
        <topology evidence="3">Peripheral membrane protein</topology>
    </subcellularLocation>
    <subcellularLocation>
        <location evidence="2">Microsome membrane</location>
        <topology evidence="2">Peripheral membrane protein</topology>
    </subcellularLocation>
</comment>
<keyword evidence="9 14" id="KW-0560">Oxidoreductase</keyword>
<keyword evidence="11 14" id="KW-0503">Monooxygenase</keyword>
<dbReference type="GO" id="GO:0005506">
    <property type="term" value="F:iron ion binding"/>
    <property type="evidence" value="ECO:0007669"/>
    <property type="project" value="InterPro"/>
</dbReference>
<evidence type="ECO:0000256" key="14">
    <source>
        <dbReference type="RuleBase" id="RU000461"/>
    </source>
</evidence>
<protein>
    <recommendedName>
        <fullName evidence="17">Cytochrome P450</fullName>
    </recommendedName>
</protein>
<keyword evidence="10 13" id="KW-0408">Iron</keyword>
<feature type="binding site" description="axial binding residue" evidence="13">
    <location>
        <position position="430"/>
    </location>
    <ligand>
        <name>heme</name>
        <dbReference type="ChEBI" id="CHEBI:30413"/>
    </ligand>
    <ligandPart>
        <name>Fe</name>
        <dbReference type="ChEBI" id="CHEBI:18248"/>
    </ligandPart>
</feature>
<comment type="cofactor">
    <cofactor evidence="1 13">
        <name>heme</name>
        <dbReference type="ChEBI" id="CHEBI:30413"/>
    </cofactor>
</comment>
<evidence type="ECO:0000256" key="5">
    <source>
        <dbReference type="ARBA" id="ARBA00022617"/>
    </source>
</evidence>
<evidence type="ECO:0000313" key="15">
    <source>
        <dbReference type="EMBL" id="KAK5641054.1"/>
    </source>
</evidence>
<dbReference type="PANTHER" id="PTHR24292">
    <property type="entry name" value="CYTOCHROME P450"/>
    <property type="match status" value="1"/>
</dbReference>
<dbReference type="InterPro" id="IPR001128">
    <property type="entry name" value="Cyt_P450"/>
</dbReference>
<dbReference type="PRINTS" id="PR00385">
    <property type="entry name" value="P450"/>
</dbReference>
<dbReference type="Pfam" id="PF00067">
    <property type="entry name" value="p450"/>
    <property type="match status" value="1"/>
</dbReference>
<dbReference type="CDD" id="cd11056">
    <property type="entry name" value="CYP6-like"/>
    <property type="match status" value="1"/>
</dbReference>
<dbReference type="EMBL" id="JAVRBK010000007">
    <property type="protein sequence ID" value="KAK5641054.1"/>
    <property type="molecule type" value="Genomic_DNA"/>
</dbReference>
<reference evidence="15 16" key="1">
    <citation type="journal article" date="2024" name="Insects">
        <title>An Improved Chromosome-Level Genome Assembly of the Firefly Pyrocoelia pectoralis.</title>
        <authorList>
            <person name="Fu X."/>
            <person name="Meyer-Rochow V.B."/>
            <person name="Ballantyne L."/>
            <person name="Zhu X."/>
        </authorList>
    </citation>
    <scope>NUCLEOTIDE SEQUENCE [LARGE SCALE GENOMIC DNA]</scope>
    <source>
        <strain evidence="15">XCY_ONT2</strain>
    </source>
</reference>
<evidence type="ECO:0000256" key="9">
    <source>
        <dbReference type="ARBA" id="ARBA00023002"/>
    </source>
</evidence>
<evidence type="ECO:0000256" key="7">
    <source>
        <dbReference type="ARBA" id="ARBA00022824"/>
    </source>
</evidence>
<dbReference type="GO" id="GO:0016705">
    <property type="term" value="F:oxidoreductase activity, acting on paired donors, with incorporation or reduction of molecular oxygen"/>
    <property type="evidence" value="ECO:0007669"/>
    <property type="project" value="InterPro"/>
</dbReference>
<comment type="similarity">
    <text evidence="4 14">Belongs to the cytochrome P450 family.</text>
</comment>
<dbReference type="PANTHER" id="PTHR24292:SF54">
    <property type="entry name" value="CYP9F3-RELATED"/>
    <property type="match status" value="1"/>
</dbReference>
<dbReference type="InterPro" id="IPR050476">
    <property type="entry name" value="Insect_CytP450_Detox"/>
</dbReference>
<keyword evidence="6 13" id="KW-0479">Metal-binding</keyword>
<dbReference type="GO" id="GO:0004497">
    <property type="term" value="F:monooxygenase activity"/>
    <property type="evidence" value="ECO:0007669"/>
    <property type="project" value="UniProtKB-KW"/>
</dbReference>
<dbReference type="InterPro" id="IPR036396">
    <property type="entry name" value="Cyt_P450_sf"/>
</dbReference>
<evidence type="ECO:0000256" key="13">
    <source>
        <dbReference type="PIRSR" id="PIRSR602401-1"/>
    </source>
</evidence>
<dbReference type="PRINTS" id="PR00463">
    <property type="entry name" value="EP450I"/>
</dbReference>
<evidence type="ECO:0000256" key="11">
    <source>
        <dbReference type="ARBA" id="ARBA00023033"/>
    </source>
</evidence>
<evidence type="ECO:0000256" key="12">
    <source>
        <dbReference type="ARBA" id="ARBA00023136"/>
    </source>
</evidence>
<dbReference type="Gene3D" id="1.10.630.10">
    <property type="entry name" value="Cytochrome P450"/>
    <property type="match status" value="1"/>
</dbReference>
<dbReference type="GO" id="GO:0020037">
    <property type="term" value="F:heme binding"/>
    <property type="evidence" value="ECO:0007669"/>
    <property type="project" value="InterPro"/>
</dbReference>
<keyword evidence="12" id="KW-0472">Membrane</keyword>
<proteinExistence type="inferred from homology"/>
<dbReference type="SUPFAM" id="SSF48264">
    <property type="entry name" value="Cytochrome P450"/>
    <property type="match status" value="1"/>
</dbReference>
<sequence>MLPILLRTRSNTEQINRIYKKFPNGRYVGMYSFTTPSLMVKDPELIKKIMVKEFETFPEHRSFIPSDVDPLWSNNLFAMKGGEKWYQLRSTLSPSFTGSKIKAMFILMKECSKEFLNYYQTKGDKIEIDLKDAFSRFANDVIATTAFGVSCNSLANPKNEFYILAKEFSFIGGVRRFAFLLNFISPTFSRIAKISLFTERSRKFFTTLVKDALKMRRDRSIIRPDMLHLLMESQKGNSKYEEDTQKTGAGFAMVEESDFGKTNRKSKLEITDEIITAQVMIFFFAGFDTVSTMMSYTIYELALNPDLQKRLREEIDDAVKLSNGEITYDNLLEMKFLDMVISESLRKWPPVIMINRRSVRPYTIKPENETEAPLFLEKHSVILCPVFSIHRDAKYYPNPDKFDPERFSEENRINIQPYTYLPFGVGPRNCIGSRFALLEGKLIVAETVRNFEIFPIAKTQNPIILSKTNFNPLPDDGIWVGLKRRNEE</sequence>
<keyword evidence="5 13" id="KW-0349">Heme</keyword>
<organism evidence="15 16">
    <name type="scientific">Pyrocoelia pectoralis</name>
    <dbReference type="NCBI Taxonomy" id="417401"/>
    <lineage>
        <taxon>Eukaryota</taxon>
        <taxon>Metazoa</taxon>
        <taxon>Ecdysozoa</taxon>
        <taxon>Arthropoda</taxon>
        <taxon>Hexapoda</taxon>
        <taxon>Insecta</taxon>
        <taxon>Pterygota</taxon>
        <taxon>Neoptera</taxon>
        <taxon>Endopterygota</taxon>
        <taxon>Coleoptera</taxon>
        <taxon>Polyphaga</taxon>
        <taxon>Elateriformia</taxon>
        <taxon>Elateroidea</taxon>
        <taxon>Lampyridae</taxon>
        <taxon>Lampyrinae</taxon>
        <taxon>Pyrocoelia</taxon>
    </lineage>
</organism>
<accession>A0AAN7VBX2</accession>
<evidence type="ECO:0000256" key="1">
    <source>
        <dbReference type="ARBA" id="ARBA00001971"/>
    </source>
</evidence>
<gene>
    <name evidence="15" type="ORF">RI129_009601</name>
</gene>